<dbReference type="Proteomes" id="UP000018438">
    <property type="component" value="Unassembled WGS sequence"/>
</dbReference>
<gene>
    <name evidence="1" type="ORF">F965_00501</name>
</gene>
<keyword evidence="2" id="KW-1185">Reference proteome</keyword>
<reference evidence="1 2" key="1">
    <citation type="submission" date="2013-02" db="EMBL/GenBank/DDBJ databases">
        <title>The Genome Sequence of Acinetobacter schindleri NIPH 900.</title>
        <authorList>
            <consortium name="The Broad Institute Genome Sequencing Platform"/>
            <consortium name="The Broad Institute Genome Sequencing Center for Infectious Disease"/>
            <person name="Cerqueira G."/>
            <person name="Feldgarden M."/>
            <person name="Courvalin P."/>
            <person name="Perichon B."/>
            <person name="Grillot-Courvalin C."/>
            <person name="Clermont D."/>
            <person name="Rocha E."/>
            <person name="Yoon E.-J."/>
            <person name="Nemec A."/>
            <person name="Walker B."/>
            <person name="Young S.K."/>
            <person name="Zeng Q."/>
            <person name="Gargeya S."/>
            <person name="Fitzgerald M."/>
            <person name="Haas B."/>
            <person name="Abouelleil A."/>
            <person name="Alvarado L."/>
            <person name="Arachchi H.M."/>
            <person name="Berlin A.M."/>
            <person name="Chapman S.B."/>
            <person name="Dewar J."/>
            <person name="Goldberg J."/>
            <person name="Griggs A."/>
            <person name="Gujja S."/>
            <person name="Hansen M."/>
            <person name="Howarth C."/>
            <person name="Imamovic A."/>
            <person name="Larimer J."/>
            <person name="McCowan C."/>
            <person name="Murphy C."/>
            <person name="Neiman D."/>
            <person name="Pearson M."/>
            <person name="Priest M."/>
            <person name="Roberts A."/>
            <person name="Saif S."/>
            <person name="Shea T."/>
            <person name="Sisk P."/>
            <person name="Sykes S."/>
            <person name="Wortman J."/>
            <person name="Nusbaum C."/>
            <person name="Birren B."/>
        </authorList>
    </citation>
    <scope>NUCLEOTIDE SEQUENCE [LARGE SCALE GENOMIC DNA]</scope>
    <source>
        <strain evidence="1 2">NIPH 900</strain>
    </source>
</reference>
<dbReference type="HOGENOM" id="CLU_659922_0_0_6"/>
<organism evidence="1 2">
    <name type="scientific">Acinetobacter schindleri NIPH 900</name>
    <dbReference type="NCBI Taxonomy" id="1217675"/>
    <lineage>
        <taxon>Bacteria</taxon>
        <taxon>Pseudomonadati</taxon>
        <taxon>Pseudomonadota</taxon>
        <taxon>Gammaproteobacteria</taxon>
        <taxon>Moraxellales</taxon>
        <taxon>Moraxellaceae</taxon>
        <taxon>Acinetobacter</taxon>
    </lineage>
</organism>
<dbReference type="AlphaFoldDB" id="N8Y3N6"/>
<protein>
    <submittedName>
        <fullName evidence="1">Uncharacterized protein</fullName>
    </submittedName>
</protein>
<dbReference type="RefSeq" id="WP_004812495.1">
    <property type="nucleotide sequence ID" value="NZ_KB849450.1"/>
</dbReference>
<sequence>MDTLSYIEPLERSFAQDGLEKELAKAIRGVMLNELHGAVQDIMDYGCPHLGSYDVVERFAKQDGLFVLKRQETADAIMRVVYSNWIGRGSKRGLEFLEFALRLIWGNVQGESYVINRIWHSVAQAEKYPRFISFTEKPDHFLTSRVFVTIREDSGISVNDVSDLAPSLSKLVPANIVCKVTHESLNSEEDYAVGAVVAGKAFTIDTSLAATDYVSAPYGLAISVQNLEAFEDKVIEDLTNQEVAHLIDYIVVRYTWDDFGGMDLDTRTQVVQPRRSDAVGWGRTSKDGDYLAWGGESKVTSGDLFEFSRYSEAILINLKQLLADYPQEQVLKIDLKAYWQYLRNGGKVGLEVATYNGGTMEQVGFEFVNTGGEELSKVKYELNVSMQLGGKDAEGEAMGTIVYNTANQMLTWERLQ</sequence>
<dbReference type="PATRIC" id="fig|1217675.3.peg.482"/>
<name>N8Y3N6_9GAMM</name>
<evidence type="ECO:0000313" key="1">
    <source>
        <dbReference type="EMBL" id="ENV14258.1"/>
    </source>
</evidence>
<accession>N8Y3N6</accession>
<comment type="caution">
    <text evidence="1">The sequence shown here is derived from an EMBL/GenBank/DDBJ whole genome shotgun (WGS) entry which is preliminary data.</text>
</comment>
<proteinExistence type="predicted"/>
<evidence type="ECO:0000313" key="2">
    <source>
        <dbReference type="Proteomes" id="UP000018438"/>
    </source>
</evidence>
<dbReference type="EMBL" id="APPI01000010">
    <property type="protein sequence ID" value="ENV14258.1"/>
    <property type="molecule type" value="Genomic_DNA"/>
</dbReference>